<feature type="chain" id="PRO_5008600964" evidence="1">
    <location>
        <begin position="21"/>
        <end position="339"/>
    </location>
</feature>
<feature type="domain" description="ABC-type glycine betaine transport system substrate-binding" evidence="2">
    <location>
        <begin position="30"/>
        <end position="322"/>
    </location>
</feature>
<evidence type="ECO:0000259" key="2">
    <source>
        <dbReference type="Pfam" id="PF04069"/>
    </source>
</evidence>
<dbReference type="AlphaFoldDB" id="A0A1B7XPX7"/>
<evidence type="ECO:0000313" key="3">
    <source>
        <dbReference type="EMBL" id="OBQ57553.1"/>
    </source>
</evidence>
<dbReference type="Gene3D" id="3.40.190.100">
    <property type="entry name" value="Glycine betaine-binding periplasmic protein, domain 2"/>
    <property type="match status" value="1"/>
</dbReference>
<proteinExistence type="predicted"/>
<dbReference type="Proteomes" id="UP000091979">
    <property type="component" value="Unassembled WGS sequence"/>
</dbReference>
<sequence length="339" mass="38270">MTKKLLLTLLIICISVPAFAYNATPGKGITIKPARATWTTGYFHAMIIEKGLRELGYDVKKSKELPVALFFKTVALGDVDYWPNGWFPLYDNYLEKEANAISAVGYVLKKQALQGYVIDRKHAELLNITSLEDFKRPEVRKAFDKDGDGKADLTGAPHGWENVKVINTHLKEYGLGKHVKQINAAYEASMAANIAAYKSGEPIFYYTWTPSWTIYKLVPGEDVVWLNVPFNIPLTGSKDELELMHLEEVQGAVTSPIDMGFSVADIRVVANNKFLQKNPAAKKFLELFTIDLADLSAQYTKLMEGEKSQKDINRHADEWIKNNQKLWNSWLDQARHAAK</sequence>
<dbReference type="EMBL" id="JXMS01000001">
    <property type="protein sequence ID" value="OBQ57553.1"/>
    <property type="molecule type" value="Genomic_DNA"/>
</dbReference>
<dbReference type="NCBIfam" id="NF008334">
    <property type="entry name" value="PRK11119.1"/>
    <property type="match status" value="1"/>
</dbReference>
<keyword evidence="4" id="KW-1185">Reference proteome</keyword>
<dbReference type="RefSeq" id="WP_066851460.1">
    <property type="nucleotide sequence ID" value="NZ_JXMS01000001.1"/>
</dbReference>
<dbReference type="PATRIC" id="fig|1560234.3.peg.97"/>
<comment type="caution">
    <text evidence="3">The sequence shown here is derived from an EMBL/GenBank/DDBJ whole genome shotgun (WGS) entry which is preliminary data.</text>
</comment>
<evidence type="ECO:0000313" key="4">
    <source>
        <dbReference type="Proteomes" id="UP000091979"/>
    </source>
</evidence>
<dbReference type="Gene3D" id="3.40.190.10">
    <property type="entry name" value="Periplasmic binding protein-like II"/>
    <property type="match status" value="1"/>
</dbReference>
<accession>A0A1B7XPX7</accession>
<dbReference type="SUPFAM" id="SSF53850">
    <property type="entry name" value="Periplasmic binding protein-like II"/>
    <property type="match status" value="1"/>
</dbReference>
<dbReference type="GO" id="GO:0022857">
    <property type="term" value="F:transmembrane transporter activity"/>
    <property type="evidence" value="ECO:0007669"/>
    <property type="project" value="InterPro"/>
</dbReference>
<evidence type="ECO:0000256" key="1">
    <source>
        <dbReference type="SAM" id="SignalP"/>
    </source>
</evidence>
<keyword evidence="1" id="KW-0732">Signal</keyword>
<dbReference type="InterPro" id="IPR007210">
    <property type="entry name" value="ABC_Gly_betaine_transp_sub-bd"/>
</dbReference>
<protein>
    <submittedName>
        <fullName evidence="3">Glycine/betaine ABC transporter</fullName>
    </submittedName>
</protein>
<gene>
    <name evidence="3" type="ORF">SP90_00445</name>
</gene>
<dbReference type="GO" id="GO:0043190">
    <property type="term" value="C:ATP-binding cassette (ABC) transporter complex"/>
    <property type="evidence" value="ECO:0007669"/>
    <property type="project" value="InterPro"/>
</dbReference>
<dbReference type="STRING" id="1560234.SP90_00445"/>
<feature type="signal peptide" evidence="1">
    <location>
        <begin position="1"/>
        <end position="20"/>
    </location>
</feature>
<dbReference type="OrthoDB" id="9786266at2"/>
<organism evidence="3 4">
    <name type="scientific">Halodesulfovibrio spirochaetisodalis</name>
    <dbReference type="NCBI Taxonomy" id="1560234"/>
    <lineage>
        <taxon>Bacteria</taxon>
        <taxon>Pseudomonadati</taxon>
        <taxon>Thermodesulfobacteriota</taxon>
        <taxon>Desulfovibrionia</taxon>
        <taxon>Desulfovibrionales</taxon>
        <taxon>Desulfovibrionaceae</taxon>
        <taxon>Halodesulfovibrio</taxon>
    </lineage>
</organism>
<dbReference type="Pfam" id="PF04069">
    <property type="entry name" value="OpuAC"/>
    <property type="match status" value="1"/>
</dbReference>
<reference evidence="3 4" key="1">
    <citation type="submission" date="2015-01" db="EMBL/GenBank/DDBJ databases">
        <title>Desulfovibrio sp. JC271 draft genome sequence.</title>
        <authorList>
            <person name="Shivani Y."/>
            <person name="Subhash Y."/>
            <person name="Sasikala C."/>
            <person name="Ramana C.V."/>
        </authorList>
    </citation>
    <scope>NUCLEOTIDE SEQUENCE [LARGE SCALE GENOMIC DNA]</scope>
    <source>
        <strain evidence="3 4">JC271</strain>
    </source>
</reference>
<name>A0A1B7XPX7_9BACT</name>